<accession>A0A1Y4MP36</accession>
<dbReference type="InterPro" id="IPR003356">
    <property type="entry name" value="DNA_methylase_A-5"/>
</dbReference>
<dbReference type="RefSeq" id="WP_087301258.1">
    <property type="nucleotide sequence ID" value="NZ_NFKQ01000010.1"/>
</dbReference>
<dbReference type="GO" id="GO:0003677">
    <property type="term" value="F:DNA binding"/>
    <property type="evidence" value="ECO:0007669"/>
    <property type="project" value="InterPro"/>
</dbReference>
<dbReference type="PRINTS" id="PR00507">
    <property type="entry name" value="N12N6MTFRASE"/>
</dbReference>
<dbReference type="CDD" id="cd02440">
    <property type="entry name" value="AdoMet_MTases"/>
    <property type="match status" value="1"/>
</dbReference>
<keyword evidence="1" id="KW-0680">Restriction system</keyword>
<evidence type="ECO:0000259" key="2">
    <source>
        <dbReference type="PROSITE" id="PS51192"/>
    </source>
</evidence>
<comment type="caution">
    <text evidence="3">The sequence shown here is derived from an EMBL/GenBank/DDBJ whole genome shotgun (WGS) entry which is preliminary data.</text>
</comment>
<dbReference type="GO" id="GO:0008170">
    <property type="term" value="F:N-methyltransferase activity"/>
    <property type="evidence" value="ECO:0007669"/>
    <property type="project" value="InterPro"/>
</dbReference>
<sequence length="1011" mass="119164">MKYPICSEKIALKDRQALNDLCLQAIREENPSMTMEQIYHRFTGCGGLHGLHYVDFGNYHDFSEAKKEIEQGQFFTSDELCQWVMRCIRPESWQRVADLTFGKGSFFNQVAVEENTYGCEIDPDSYAVTRCLFPKANLTLGDIRTYNPKIHFHQVVGNPPYNLTWSYQGKVMSSQTVYILKAAELLFPGGLLAIIVPETFLGEETKKIEIKRIYQQFNHVVQVKLDSDAFSWLGVRNFPTKLLILQRRADALAEIPYSSELVEETDSHIIYRNYVEPVMEQFRRFSPKLKLEFNRGQDREKERQRKEALLLYQIKVHPRTCEKYVEYRALLNQYYQQQCPKGMEYEEWEKQRLHYGVIIQQIQNTLRKQNQVEEDRIELVKGKDRIYYKAYSSKMQEQADELNDKMPMQKITQLIPFGTEEDIQRCGPYSKLIRKKQKEYLRQTQAFCDMEKDPEILEWLKNWKLTDQWGEHPIKLSSRQLHDSALALQKRYAYLQWSQGAGKTVSGTAQGMYRLAHGQTDYVFVVSSAISIETTWAPFLKEYQIPHKVIYTRTDLRLVYPGDFVLITLGRVKNYQRKIQEIVKLTGRKLFLIYDEAQNSSALEESEHVGKLTKATLACFHSLKYKLLMSGTSINNNVIESYPQLYLLYNASTNMLCKSKYLYYFSEESQEYIPYHNDRYMQPYPPYIQGLRYFQHSHLPEKLTVFGVVQRRQDILNAKVLREVISYTMITRTFKEVTGKDLERRRELRAKMTPAEEKLYEVALKEFFRLENEYFKTSNMSARKMAQARIIAQIKIMLRICTCAPVFKDYHGNPVTGRMEAIFSEIEKIPGKRVAIGVRQNNIVRAYAEAARKRFPDRPVFTITGSEYQPRQRRNLIHGKFEDFENSILICTQQSLSESMSIDSVDYCFIAELHWNEGRMSQFYYRFIRYTSTRRKYIYYVNYPDSIETNLIYLLVSKERMLRFLKGQDISFEELFTEMGFDLSKHQGAVFKGYDREGRPELYWGRQQIAA</sequence>
<evidence type="ECO:0000313" key="4">
    <source>
        <dbReference type="Proteomes" id="UP000196386"/>
    </source>
</evidence>
<dbReference type="SUPFAM" id="SSF52540">
    <property type="entry name" value="P-loop containing nucleoside triphosphate hydrolases"/>
    <property type="match status" value="2"/>
</dbReference>
<protein>
    <recommendedName>
        <fullName evidence="2">Helicase ATP-binding domain-containing protein</fullName>
    </recommendedName>
</protein>
<dbReference type="PROSITE" id="PS00092">
    <property type="entry name" value="N6_MTASE"/>
    <property type="match status" value="1"/>
</dbReference>
<dbReference type="InterPro" id="IPR029063">
    <property type="entry name" value="SAM-dependent_MTases_sf"/>
</dbReference>
<dbReference type="InterPro" id="IPR014001">
    <property type="entry name" value="Helicase_ATP-bd"/>
</dbReference>
<dbReference type="PROSITE" id="PS51192">
    <property type="entry name" value="HELICASE_ATP_BIND_1"/>
    <property type="match status" value="1"/>
</dbReference>
<dbReference type="SUPFAM" id="SSF53335">
    <property type="entry name" value="S-adenosyl-L-methionine-dependent methyltransferases"/>
    <property type="match status" value="1"/>
</dbReference>
<gene>
    <name evidence="3" type="ORF">B5F11_09750</name>
</gene>
<dbReference type="Proteomes" id="UP000196386">
    <property type="component" value="Unassembled WGS sequence"/>
</dbReference>
<evidence type="ECO:0000313" key="3">
    <source>
        <dbReference type="EMBL" id="OUP69361.1"/>
    </source>
</evidence>
<evidence type="ECO:0000256" key="1">
    <source>
        <dbReference type="ARBA" id="ARBA00022747"/>
    </source>
</evidence>
<dbReference type="GO" id="GO:0032259">
    <property type="term" value="P:methylation"/>
    <property type="evidence" value="ECO:0007669"/>
    <property type="project" value="InterPro"/>
</dbReference>
<organism evidence="3 4">
    <name type="scientific">Anaerotruncus colihominis</name>
    <dbReference type="NCBI Taxonomy" id="169435"/>
    <lineage>
        <taxon>Bacteria</taxon>
        <taxon>Bacillati</taxon>
        <taxon>Bacillota</taxon>
        <taxon>Clostridia</taxon>
        <taxon>Eubacteriales</taxon>
        <taxon>Oscillospiraceae</taxon>
        <taxon>Anaerotruncus</taxon>
    </lineage>
</organism>
<dbReference type="InterPro" id="IPR002052">
    <property type="entry name" value="DNA_methylase_N6_adenine_CS"/>
</dbReference>
<dbReference type="Pfam" id="PF02384">
    <property type="entry name" value="N6_Mtase"/>
    <property type="match status" value="1"/>
</dbReference>
<dbReference type="Gene3D" id="3.40.50.150">
    <property type="entry name" value="Vaccinia Virus protein VP39"/>
    <property type="match status" value="1"/>
</dbReference>
<proteinExistence type="predicted"/>
<reference evidence="4" key="1">
    <citation type="submission" date="2017-04" db="EMBL/GenBank/DDBJ databases">
        <title>Function of individual gut microbiota members based on whole genome sequencing of pure cultures obtained from chicken caecum.</title>
        <authorList>
            <person name="Medvecky M."/>
            <person name="Cejkova D."/>
            <person name="Polansky O."/>
            <person name="Karasova D."/>
            <person name="Kubasova T."/>
            <person name="Cizek A."/>
            <person name="Rychlik I."/>
        </authorList>
    </citation>
    <scope>NUCLEOTIDE SEQUENCE [LARGE SCALE GENOMIC DNA]</scope>
    <source>
        <strain evidence="4">An175</strain>
    </source>
</reference>
<dbReference type="GO" id="GO:0009307">
    <property type="term" value="P:DNA restriction-modification system"/>
    <property type="evidence" value="ECO:0007669"/>
    <property type="project" value="UniProtKB-KW"/>
</dbReference>
<dbReference type="Gene3D" id="3.40.50.300">
    <property type="entry name" value="P-loop containing nucleotide triphosphate hydrolases"/>
    <property type="match status" value="2"/>
</dbReference>
<name>A0A1Y4MP36_9FIRM</name>
<dbReference type="EMBL" id="NFKP01000010">
    <property type="protein sequence ID" value="OUP69361.1"/>
    <property type="molecule type" value="Genomic_DNA"/>
</dbReference>
<feature type="domain" description="Helicase ATP-binding" evidence="2">
    <location>
        <begin position="484"/>
        <end position="651"/>
    </location>
</feature>
<dbReference type="AlphaFoldDB" id="A0A1Y4MP36"/>
<dbReference type="InterPro" id="IPR027417">
    <property type="entry name" value="P-loop_NTPase"/>
</dbReference>